<dbReference type="InterPro" id="IPR005532">
    <property type="entry name" value="SUMF_dom"/>
</dbReference>
<evidence type="ECO:0000313" key="4">
    <source>
        <dbReference type="Proteomes" id="UP000075606"/>
    </source>
</evidence>
<dbReference type="AlphaFoldDB" id="A0A150XAU4"/>
<dbReference type="PANTHER" id="PTHR23150:SF33">
    <property type="entry name" value="INACTIVE C-ALPHA-FORMYLGLYCINE-GENERATING ENZYME 2"/>
    <property type="match status" value="1"/>
</dbReference>
<dbReference type="EMBL" id="LRPC01000012">
    <property type="protein sequence ID" value="KYG75845.1"/>
    <property type="molecule type" value="Genomic_DNA"/>
</dbReference>
<dbReference type="InterPro" id="IPR051043">
    <property type="entry name" value="Sulfatase_Mod_Factor_Kinase"/>
</dbReference>
<evidence type="ECO:0000313" key="3">
    <source>
        <dbReference type="EMBL" id="KYG75845.1"/>
    </source>
</evidence>
<dbReference type="Proteomes" id="UP000075606">
    <property type="component" value="Unassembled WGS sequence"/>
</dbReference>
<protein>
    <recommendedName>
        <fullName evidence="2">Sulfatase-modifying factor enzyme-like domain-containing protein</fullName>
    </recommendedName>
</protein>
<feature type="chain" id="PRO_5007574480" description="Sulfatase-modifying factor enzyme-like domain-containing protein" evidence="1">
    <location>
        <begin position="18"/>
        <end position="269"/>
    </location>
</feature>
<dbReference type="Gene3D" id="3.90.1580.10">
    <property type="entry name" value="paralog of FGE (formylglycine-generating enzyme)"/>
    <property type="match status" value="1"/>
</dbReference>
<dbReference type="SUPFAM" id="SSF56436">
    <property type="entry name" value="C-type lectin-like"/>
    <property type="match status" value="1"/>
</dbReference>
<proteinExistence type="predicted"/>
<evidence type="ECO:0000259" key="2">
    <source>
        <dbReference type="Pfam" id="PF03781"/>
    </source>
</evidence>
<reference evidence="3 4" key="1">
    <citation type="submission" date="2016-01" db="EMBL/GenBank/DDBJ databases">
        <title>Genome sequencing of Roseivirga spongicola UST030701-084.</title>
        <authorList>
            <person name="Selvaratnam C."/>
            <person name="Thevarajoo S."/>
            <person name="Goh K.M."/>
            <person name="Ee R."/>
            <person name="Chan K.-G."/>
            <person name="Chong C.S."/>
        </authorList>
    </citation>
    <scope>NUCLEOTIDE SEQUENCE [LARGE SCALE GENOMIC DNA]</scope>
    <source>
        <strain evidence="3 4">UST030701-084</strain>
    </source>
</reference>
<keyword evidence="4" id="KW-1185">Reference proteome</keyword>
<dbReference type="STRING" id="333140.AWW68_08430"/>
<dbReference type="PANTHER" id="PTHR23150">
    <property type="entry name" value="SULFATASE MODIFYING FACTOR 1, 2"/>
    <property type="match status" value="1"/>
</dbReference>
<sequence length="269" mass="30735">MKAIALWFFSLVPMFFAGDFKECAPCNRQDTQYLCASNTLPVNSRLCIDITEVPAYVYKDYLASLAQKHGRESVEFKNAEPNYSLWAEVFEGHSEEELKEKFIASDELALMPIMGISYEQAKNFAAWRTETMHTYLNEMSKNDRAAFPKKFKFRLPSENEWARIRFLIQDKRMLKQLEKIAKTNESSFKLSKSDLLKDNPKIKPVYFEAAEDIGFYNVFGNVAEMTSTEGVAMGGSWKVPNSTKAFAQSFSYEGASAAVGIRMIFEIIE</sequence>
<feature type="domain" description="Sulfatase-modifying factor enzyme-like" evidence="2">
    <location>
        <begin position="44"/>
        <end position="229"/>
    </location>
</feature>
<dbReference type="InterPro" id="IPR042095">
    <property type="entry name" value="SUMF_sf"/>
</dbReference>
<keyword evidence="1" id="KW-0732">Signal</keyword>
<organism evidence="3 4">
    <name type="scientific">Roseivirga spongicola</name>
    <dbReference type="NCBI Taxonomy" id="333140"/>
    <lineage>
        <taxon>Bacteria</taxon>
        <taxon>Pseudomonadati</taxon>
        <taxon>Bacteroidota</taxon>
        <taxon>Cytophagia</taxon>
        <taxon>Cytophagales</taxon>
        <taxon>Roseivirgaceae</taxon>
        <taxon>Roseivirga</taxon>
    </lineage>
</organism>
<dbReference type="RefSeq" id="WP_068219841.1">
    <property type="nucleotide sequence ID" value="NZ_CP139724.1"/>
</dbReference>
<name>A0A150XAU4_9BACT</name>
<feature type="signal peptide" evidence="1">
    <location>
        <begin position="1"/>
        <end position="17"/>
    </location>
</feature>
<dbReference type="OrthoDB" id="979507at2"/>
<comment type="caution">
    <text evidence="3">The sequence shown here is derived from an EMBL/GenBank/DDBJ whole genome shotgun (WGS) entry which is preliminary data.</text>
</comment>
<dbReference type="InterPro" id="IPR016187">
    <property type="entry name" value="CTDL_fold"/>
</dbReference>
<accession>A0A150XAU4</accession>
<gene>
    <name evidence="3" type="ORF">AWW68_08430</name>
</gene>
<evidence type="ECO:0000256" key="1">
    <source>
        <dbReference type="SAM" id="SignalP"/>
    </source>
</evidence>
<dbReference type="Pfam" id="PF03781">
    <property type="entry name" value="FGE-sulfatase"/>
    <property type="match status" value="1"/>
</dbReference>